<feature type="transmembrane region" description="Helical" evidence="1">
    <location>
        <begin position="248"/>
        <end position="275"/>
    </location>
</feature>
<proteinExistence type="predicted"/>
<protein>
    <submittedName>
        <fullName evidence="2">Uncharacterized protein</fullName>
    </submittedName>
</protein>
<evidence type="ECO:0000313" key="3">
    <source>
        <dbReference type="Proteomes" id="UP000030647"/>
    </source>
</evidence>
<feature type="transmembrane region" description="Helical" evidence="1">
    <location>
        <begin position="147"/>
        <end position="169"/>
    </location>
</feature>
<dbReference type="eggNOG" id="ENOG50329JG">
    <property type="taxonomic scope" value="Bacteria"/>
</dbReference>
<feature type="transmembrane region" description="Helical" evidence="1">
    <location>
        <begin position="59"/>
        <end position="79"/>
    </location>
</feature>
<dbReference type="STRING" id="1231336.L248_0220"/>
<dbReference type="Proteomes" id="UP000030647">
    <property type="component" value="Unassembled WGS sequence"/>
</dbReference>
<organism evidence="2 3">
    <name type="scientific">Schleiferilactobacillus shenzhenensis LY-73</name>
    <dbReference type="NCBI Taxonomy" id="1231336"/>
    <lineage>
        <taxon>Bacteria</taxon>
        <taxon>Bacillati</taxon>
        <taxon>Bacillota</taxon>
        <taxon>Bacilli</taxon>
        <taxon>Lactobacillales</taxon>
        <taxon>Lactobacillaceae</taxon>
        <taxon>Schleiferilactobacillus</taxon>
    </lineage>
</organism>
<reference evidence="3" key="1">
    <citation type="journal article" date="2013" name="Genome Announc.">
        <title>Whole-Genome Sequencing of Lactobacillus shenzhenensis Strain LY-73T.</title>
        <authorList>
            <person name="Lin Z."/>
            <person name="Liu Z."/>
            <person name="Yang R."/>
            <person name="Zou Y."/>
            <person name="Wan D."/>
            <person name="Chen J."/>
            <person name="Guo M."/>
            <person name="Zhao J."/>
            <person name="Fang C."/>
            <person name="Yang R."/>
            <person name="Liu F."/>
        </authorList>
    </citation>
    <scope>NUCLEOTIDE SEQUENCE [LARGE SCALE GENOMIC DNA]</scope>
    <source>
        <strain evidence="3">LY-73</strain>
    </source>
</reference>
<feature type="transmembrane region" description="Helical" evidence="1">
    <location>
        <begin position="209"/>
        <end position="236"/>
    </location>
</feature>
<gene>
    <name evidence="2" type="ORF">L248_0220</name>
</gene>
<keyword evidence="3" id="KW-1185">Reference proteome</keyword>
<dbReference type="AlphaFoldDB" id="U4TNS4"/>
<dbReference type="HOGENOM" id="CLU_084162_2_0_9"/>
<evidence type="ECO:0000256" key="1">
    <source>
        <dbReference type="SAM" id="Phobius"/>
    </source>
</evidence>
<feature type="transmembrane region" description="Helical" evidence="1">
    <location>
        <begin position="106"/>
        <end position="126"/>
    </location>
</feature>
<evidence type="ECO:0000313" key="2">
    <source>
        <dbReference type="EMBL" id="ERL66541.1"/>
    </source>
</evidence>
<dbReference type="EMBL" id="KI271582">
    <property type="protein sequence ID" value="ERL66541.1"/>
    <property type="molecule type" value="Genomic_DNA"/>
</dbReference>
<keyword evidence="1" id="KW-0812">Transmembrane</keyword>
<accession>U4TNS4</accession>
<feature type="transmembrane region" description="Helical" evidence="1">
    <location>
        <begin position="287"/>
        <end position="306"/>
    </location>
</feature>
<sequence>MNAGPHRLVPARLHEIGGETWAKSAHCLERRWHGRPGQKPRVSKERMKYWCRRIKQPHYFLGMFIGMMIITAHLTSVILNRAPQIDGITYWFTPYTQWISFNTDSWTIGFFLAMPILSVLSTSQILGEDVQSGFLMHILKRESLKKYLTINLLGSFTGGAVTVVVPLALDFLGVWSFFPSITPDRILNANMPLLPDFTYFHGWYYTHPFWLVAFYVVLAGAIAGLYALFSAVLALFFDNRFVSLGTAFMVTMILNVFATIAPRSVFSPVLISIGLSPLYIPPLVDTVIGYVAVLVGLVVLGIGGGIRRASM</sequence>
<keyword evidence="1" id="KW-0472">Membrane</keyword>
<name>U4TNS4_9LACO</name>
<keyword evidence="1" id="KW-1133">Transmembrane helix</keyword>